<feature type="domain" description="Amidohydrolase 3" evidence="1">
    <location>
        <begin position="49"/>
        <end position="524"/>
    </location>
</feature>
<name>A0A2P6MD94_ALKUR</name>
<gene>
    <name evidence="2" type="ORF">C6I21_15850</name>
</gene>
<dbReference type="Pfam" id="PF07969">
    <property type="entry name" value="Amidohydro_3"/>
    <property type="match status" value="1"/>
</dbReference>
<dbReference type="Gene3D" id="3.20.20.140">
    <property type="entry name" value="Metal-dependent hydrolases"/>
    <property type="match status" value="1"/>
</dbReference>
<evidence type="ECO:0000313" key="3">
    <source>
        <dbReference type="Proteomes" id="UP000243650"/>
    </source>
</evidence>
<dbReference type="AlphaFoldDB" id="A0A2P6MD94"/>
<dbReference type="InterPro" id="IPR011059">
    <property type="entry name" value="Metal-dep_hydrolase_composite"/>
</dbReference>
<dbReference type="Proteomes" id="UP000243650">
    <property type="component" value="Unassembled WGS sequence"/>
</dbReference>
<comment type="caution">
    <text evidence="2">The sequence shown here is derived from an EMBL/GenBank/DDBJ whole genome shotgun (WGS) entry which is preliminary data.</text>
</comment>
<dbReference type="EMBL" id="PVNS01000022">
    <property type="protein sequence ID" value="PRO64242.1"/>
    <property type="molecule type" value="Genomic_DNA"/>
</dbReference>
<evidence type="ECO:0000313" key="2">
    <source>
        <dbReference type="EMBL" id="PRO64242.1"/>
    </source>
</evidence>
<sequence>MATLWYGGKVRPLTGADVVEEAVVTENGIICDIGNEDELRTCWHGLFSREVNLAGGVMYPGFTDSHLHMIGHGEKLLKLDVSEMTSIEEVTEALKQKAARTPYGSWILAEGFNENLYEGARVPDRTVLDNVSTDHPIMLTRVCRHAMVTNSFGLQLADIHAGVTSPAGGRIERDSSGEPTGYLHDQAQELLKKVLPKVDRGYVQKAMQVSLKDLHRKGITGIHTEDLFYYHDPADTLTLFYDLFQGAQKMRVELLVHHEALEAVQQVKQEHPWVRLNTMKLFADGALGGRTALLSAPYADDPSSTGVAIHTQEGMDQLIRKARRYGMPAAIHVIGDGALEMALDSIEAYPAPQGTRDRLIHLQVTRKDLRERMKKLPVVLDLQPRFVVSDFPWVTDRLGEERMKDSFAWKTLLEEEIRCAGGSDAPIEPVDPLLGIHAAVMRKLPHENHDGWQPEQKLTVTEALRLFTAGAAEAVSAEHTRGTIEKGKCADFTILSEDLYDVPPDEWEARCSVEKTVVDDTVVYERRKQKDSLS</sequence>
<dbReference type="Gene3D" id="3.10.310.70">
    <property type="match status" value="1"/>
</dbReference>
<accession>A0A2P6MD94</accession>
<dbReference type="PANTHER" id="PTHR22642">
    <property type="entry name" value="IMIDAZOLONEPROPIONASE"/>
    <property type="match status" value="1"/>
</dbReference>
<dbReference type="SUPFAM" id="SSF51556">
    <property type="entry name" value="Metallo-dependent hydrolases"/>
    <property type="match status" value="1"/>
</dbReference>
<dbReference type="RefSeq" id="WP_105960444.1">
    <property type="nucleotide sequence ID" value="NZ_PVNS01000022.1"/>
</dbReference>
<dbReference type="OrthoDB" id="9767366at2"/>
<protein>
    <submittedName>
        <fullName evidence="2">Amidohydrolase</fullName>
    </submittedName>
</protein>
<dbReference type="InterPro" id="IPR013108">
    <property type="entry name" value="Amidohydro_3"/>
</dbReference>
<dbReference type="PANTHER" id="PTHR22642:SF2">
    <property type="entry name" value="PROTEIN LONG AFTER FAR-RED 3"/>
    <property type="match status" value="1"/>
</dbReference>
<keyword evidence="3" id="KW-1185">Reference proteome</keyword>
<evidence type="ECO:0000259" key="1">
    <source>
        <dbReference type="Pfam" id="PF07969"/>
    </source>
</evidence>
<dbReference type="SUPFAM" id="SSF51338">
    <property type="entry name" value="Composite domain of metallo-dependent hydrolases"/>
    <property type="match status" value="1"/>
</dbReference>
<dbReference type="InterPro" id="IPR033932">
    <property type="entry name" value="YtcJ-like"/>
</dbReference>
<reference evidence="2 3" key="1">
    <citation type="submission" date="2018-03" db="EMBL/GenBank/DDBJ databases">
        <title>Bacillus urumqiensis sp. nov., a moderately haloalkaliphilic bacterium isolated from a salt lake.</title>
        <authorList>
            <person name="Zhao B."/>
            <person name="Liao Z."/>
        </authorList>
    </citation>
    <scope>NUCLEOTIDE SEQUENCE [LARGE SCALE GENOMIC DNA]</scope>
    <source>
        <strain evidence="2 3">BZ-SZ-XJ18</strain>
    </source>
</reference>
<dbReference type="Gene3D" id="2.30.40.10">
    <property type="entry name" value="Urease, subunit C, domain 1"/>
    <property type="match status" value="1"/>
</dbReference>
<dbReference type="InterPro" id="IPR032466">
    <property type="entry name" value="Metal_Hydrolase"/>
</dbReference>
<proteinExistence type="predicted"/>
<dbReference type="CDD" id="cd01300">
    <property type="entry name" value="YtcJ_like"/>
    <property type="match status" value="1"/>
</dbReference>
<organism evidence="2 3">
    <name type="scientific">Alkalicoccus urumqiensis</name>
    <name type="common">Bacillus urumqiensis</name>
    <dbReference type="NCBI Taxonomy" id="1548213"/>
    <lineage>
        <taxon>Bacteria</taxon>
        <taxon>Bacillati</taxon>
        <taxon>Bacillota</taxon>
        <taxon>Bacilli</taxon>
        <taxon>Bacillales</taxon>
        <taxon>Bacillaceae</taxon>
        <taxon>Alkalicoccus</taxon>
    </lineage>
</organism>
<keyword evidence="2" id="KW-0378">Hydrolase</keyword>
<dbReference type="GO" id="GO:0016810">
    <property type="term" value="F:hydrolase activity, acting on carbon-nitrogen (but not peptide) bonds"/>
    <property type="evidence" value="ECO:0007669"/>
    <property type="project" value="InterPro"/>
</dbReference>